<proteinExistence type="predicted"/>
<dbReference type="AlphaFoldDB" id="A0A0N1E8E6"/>
<keyword evidence="1" id="KW-0812">Transmembrane</keyword>
<evidence type="ECO:0000313" key="2">
    <source>
        <dbReference type="EMBL" id="KPH51742.1"/>
    </source>
</evidence>
<comment type="caution">
    <text evidence="2">The sequence shown here is derived from an EMBL/GenBank/DDBJ whole genome shotgun (WGS) entry which is preliminary data.</text>
</comment>
<feature type="transmembrane region" description="Helical" evidence="1">
    <location>
        <begin position="62"/>
        <end position="82"/>
    </location>
</feature>
<dbReference type="RefSeq" id="WP_054198827.1">
    <property type="nucleotide sequence ID" value="NZ_JNOC01000175.1"/>
</dbReference>
<feature type="transmembrane region" description="Helical" evidence="1">
    <location>
        <begin position="88"/>
        <end position="107"/>
    </location>
</feature>
<evidence type="ECO:0000256" key="1">
    <source>
        <dbReference type="SAM" id="Phobius"/>
    </source>
</evidence>
<accession>A0A0N1E8E6</accession>
<name>A0A0N1E8E6_9HELI</name>
<sequence length="603" mass="70010">MSNSWKKKRDRYYKEKLRQYEQISKDYELGLKWEEYQPIAWEYADKKAQSEKKWYESIFDGNIFEALLNIVVAVVGIVFSIVTYGASSWITIAVIAGSAASLAYSFYAMNIEDKMPFIQAQANRIASMQSSLESLQEAKFAKDQLTHWLIYCPYEIFANGSIYKSQSAGSESYSPSIPYDATKGILGKYHTNRIDEKITNRGHYTQGGNEGYFSSVFSSHEVPLSKFDLSLEARQDTLENNMKAANERITEGFNKLNELYFNILGTAQRIYERVFKEQVEVFYGKMITNDFLDKIKNYQKAKRANFNFLLRKHFKGKKKTTQEILAQIQKLKDHYKNVQESDLYTTDEKAWEYYGSILMIEEVFRTMDKKAEVWFYPMFLEELTYSGLYYPSIKGQIDSINALLPKAKESFAKYLKTQTIKEAKEALKEYEEWRMKVANYKSSNMFYPSNPIYDKTYTTFELPFLESFVHLKVAATRSGGGGLIRPSQYTLSSPNRTKKAADILEEIKSLTPADSVFYYQRKIQKRVLSKDFTYSYLVGDDSGGNSLVSGTINKKILLFEEESEENSYFGILNLSEEEFKILSMELPMSEELKDYDWNKLDEV</sequence>
<dbReference type="EMBL" id="JNOC01000175">
    <property type="protein sequence ID" value="KPH51742.1"/>
    <property type="molecule type" value="Genomic_DNA"/>
</dbReference>
<dbReference type="PATRIC" id="fig|35818.11.peg.838"/>
<organism evidence="2 3">
    <name type="scientific">Helicobacter pullorum</name>
    <dbReference type="NCBI Taxonomy" id="35818"/>
    <lineage>
        <taxon>Bacteria</taxon>
        <taxon>Pseudomonadati</taxon>
        <taxon>Campylobacterota</taxon>
        <taxon>Epsilonproteobacteria</taxon>
        <taxon>Campylobacterales</taxon>
        <taxon>Helicobacteraceae</taxon>
        <taxon>Helicobacter</taxon>
    </lineage>
</organism>
<keyword evidence="1" id="KW-1133">Transmembrane helix</keyword>
<dbReference type="Proteomes" id="UP000037997">
    <property type="component" value="Unassembled WGS sequence"/>
</dbReference>
<keyword evidence="1" id="KW-0472">Membrane</keyword>
<evidence type="ECO:0000313" key="3">
    <source>
        <dbReference type="Proteomes" id="UP000037997"/>
    </source>
</evidence>
<protein>
    <submittedName>
        <fullName evidence="2">Uncharacterized protein</fullName>
    </submittedName>
</protein>
<reference evidence="2 3" key="1">
    <citation type="submission" date="2014-06" db="EMBL/GenBank/DDBJ databases">
        <title>Helicobacter pullorum isolates in fresh chicken meat - phenotypic and genotypic features.</title>
        <authorList>
            <person name="Borges V."/>
            <person name="Santos A."/>
            <person name="Correia C.B."/>
            <person name="Saraiva M."/>
            <person name="Menard A."/>
            <person name="Vieira L."/>
            <person name="Sampaio D.A."/>
            <person name="Gomes J.P."/>
            <person name="Oleastro M."/>
        </authorList>
    </citation>
    <scope>NUCLEOTIDE SEQUENCE [LARGE SCALE GENOMIC DNA]</scope>
    <source>
        <strain evidence="2 3">229334/12</strain>
    </source>
</reference>
<gene>
    <name evidence="2" type="ORF">HPU229334_04215</name>
</gene>